<gene>
    <name evidence="1" type="ORF">TNCT_31511</name>
</gene>
<name>A0A8X6FFF8_TRICU</name>
<sequence>MASLRKGIARDRRPFHCKALDLAKKMAGFISDLYELKWDIPNLDKDDLIDFSRNDGERVWQYLHTYGPMLTKNITNSPMFWVMTEENFENRVHAMMEETGYHKGNFGKQDLFCIFAHILVIASWFIEHNTENMMDKVIDVVYHITLRIFNSNPIFGLSW</sequence>
<dbReference type="EMBL" id="BMAO01002087">
    <property type="protein sequence ID" value="GFQ78162.1"/>
    <property type="molecule type" value="Genomic_DNA"/>
</dbReference>
<reference evidence="1" key="1">
    <citation type="submission" date="2020-07" db="EMBL/GenBank/DDBJ databases">
        <title>Multicomponent nature underlies the extraordinary mechanical properties of spider dragline silk.</title>
        <authorList>
            <person name="Kono N."/>
            <person name="Nakamura H."/>
            <person name="Mori M."/>
            <person name="Yoshida Y."/>
            <person name="Ohtoshi R."/>
            <person name="Malay A.D."/>
            <person name="Moran D.A.P."/>
            <person name="Tomita M."/>
            <person name="Numata K."/>
            <person name="Arakawa K."/>
        </authorList>
    </citation>
    <scope>NUCLEOTIDE SEQUENCE</scope>
</reference>
<accession>A0A8X6FFF8</accession>
<comment type="caution">
    <text evidence="1">The sequence shown here is derived from an EMBL/GenBank/DDBJ whole genome shotgun (WGS) entry which is preliminary data.</text>
</comment>
<keyword evidence="2" id="KW-1185">Reference proteome</keyword>
<proteinExistence type="predicted"/>
<dbReference type="AlphaFoldDB" id="A0A8X6FFF8"/>
<dbReference type="Proteomes" id="UP000887116">
    <property type="component" value="Unassembled WGS sequence"/>
</dbReference>
<organism evidence="1 2">
    <name type="scientific">Trichonephila clavata</name>
    <name type="common">Joro spider</name>
    <name type="synonym">Nephila clavata</name>
    <dbReference type="NCBI Taxonomy" id="2740835"/>
    <lineage>
        <taxon>Eukaryota</taxon>
        <taxon>Metazoa</taxon>
        <taxon>Ecdysozoa</taxon>
        <taxon>Arthropoda</taxon>
        <taxon>Chelicerata</taxon>
        <taxon>Arachnida</taxon>
        <taxon>Araneae</taxon>
        <taxon>Araneomorphae</taxon>
        <taxon>Entelegynae</taxon>
        <taxon>Araneoidea</taxon>
        <taxon>Nephilidae</taxon>
        <taxon>Trichonephila</taxon>
    </lineage>
</organism>
<evidence type="ECO:0000313" key="2">
    <source>
        <dbReference type="Proteomes" id="UP000887116"/>
    </source>
</evidence>
<protein>
    <submittedName>
        <fullName evidence="1">Uncharacterized protein</fullName>
    </submittedName>
</protein>
<dbReference type="OrthoDB" id="10337637at2759"/>
<evidence type="ECO:0000313" key="1">
    <source>
        <dbReference type="EMBL" id="GFQ78162.1"/>
    </source>
</evidence>